<sequence length="71" mass="8227">SIDELGELALHTRIEDMQTIDHVVTVVDVKQIVDEAIAHANKKTLKHFFDVLFAKRYDDEDMIILTEKDFV</sequence>
<evidence type="ECO:0000313" key="1">
    <source>
        <dbReference type="EMBL" id="EKC48146.1"/>
    </source>
</evidence>
<dbReference type="AlphaFoldDB" id="K1SLD4"/>
<organism evidence="1">
    <name type="scientific">human gut metagenome</name>
    <dbReference type="NCBI Taxonomy" id="408170"/>
    <lineage>
        <taxon>unclassified sequences</taxon>
        <taxon>metagenomes</taxon>
        <taxon>organismal metagenomes</taxon>
    </lineage>
</organism>
<proteinExistence type="predicted"/>
<feature type="non-terminal residue" evidence="1">
    <location>
        <position position="1"/>
    </location>
</feature>
<reference evidence="1" key="1">
    <citation type="journal article" date="2013" name="Environ. Microbiol.">
        <title>Microbiota from the distal guts of lean and obese adolescents exhibit partial functional redundancy besides clear differences in community structure.</title>
        <authorList>
            <person name="Ferrer M."/>
            <person name="Ruiz A."/>
            <person name="Lanza F."/>
            <person name="Haange S.B."/>
            <person name="Oberbach A."/>
            <person name="Till H."/>
            <person name="Bargiela R."/>
            <person name="Campoy C."/>
            <person name="Segura M.T."/>
            <person name="Richter M."/>
            <person name="von Bergen M."/>
            <person name="Seifert J."/>
            <person name="Suarez A."/>
        </authorList>
    </citation>
    <scope>NUCLEOTIDE SEQUENCE</scope>
</reference>
<gene>
    <name evidence="1" type="ORF">OBE_15340</name>
</gene>
<comment type="caution">
    <text evidence="1">The sequence shown here is derived from an EMBL/GenBank/DDBJ whole genome shotgun (WGS) entry which is preliminary data.</text>
</comment>
<protein>
    <submittedName>
        <fullName evidence="1">Protein in glgB 5'region</fullName>
    </submittedName>
</protein>
<name>K1SLD4_9ZZZZ</name>
<dbReference type="EMBL" id="AJWZ01010543">
    <property type="protein sequence ID" value="EKC48146.1"/>
    <property type="molecule type" value="Genomic_DNA"/>
</dbReference>
<accession>K1SLD4</accession>